<dbReference type="PANTHER" id="PTHR34610:SF3">
    <property type="entry name" value="SSL7007 PROTEIN"/>
    <property type="match status" value="1"/>
</dbReference>
<dbReference type="HOGENOM" id="CLU_116617_6_1_3"/>
<reference evidence="2 3" key="1">
    <citation type="journal article" date="2015" name="Genome Announc.">
        <title>Complete Genome Sequence of Microcystis aeruginosa NIES-2549, a Bloom-Forming Cyanobacterium from Lake Kasumigaura, Japan.</title>
        <authorList>
            <person name="Yamaguchi H."/>
            <person name="Suzuki S."/>
            <person name="Tanabe Y."/>
            <person name="Osana Y."/>
            <person name="Shimura Y."/>
            <person name="Ishida K."/>
            <person name="Kawachi M."/>
        </authorList>
    </citation>
    <scope>NUCLEOTIDE SEQUENCE [LARGE SCALE GENOMIC DNA]</scope>
    <source>
        <strain evidence="2 3">NIES-2549</strain>
    </source>
</reference>
<dbReference type="PANTHER" id="PTHR34610">
    <property type="entry name" value="SSL7007 PROTEIN"/>
    <property type="match status" value="1"/>
</dbReference>
<protein>
    <submittedName>
        <fullName evidence="2">Putative nucleic acid-binding protein, contains PIN domain</fullName>
    </submittedName>
</protein>
<gene>
    <name evidence="2" type="ORF">MYAER_1672</name>
</gene>
<dbReference type="EMBL" id="CP011304">
    <property type="protein sequence ID" value="AKE64024.1"/>
    <property type="molecule type" value="Genomic_DNA"/>
</dbReference>
<dbReference type="InterPro" id="IPR029060">
    <property type="entry name" value="PIN-like_dom_sf"/>
</dbReference>
<dbReference type="Pfam" id="PF13470">
    <property type="entry name" value="PIN_3"/>
    <property type="match status" value="1"/>
</dbReference>
<feature type="domain" description="PIN" evidence="1">
    <location>
        <begin position="1"/>
        <end position="113"/>
    </location>
</feature>
<evidence type="ECO:0000259" key="1">
    <source>
        <dbReference type="SMART" id="SM00670"/>
    </source>
</evidence>
<organism evidence="2 3">
    <name type="scientific">Microcystis aeruginosa NIES-2549</name>
    <dbReference type="NCBI Taxonomy" id="1641812"/>
    <lineage>
        <taxon>Bacteria</taxon>
        <taxon>Bacillati</taxon>
        <taxon>Cyanobacteriota</taxon>
        <taxon>Cyanophyceae</taxon>
        <taxon>Oscillatoriophycideae</taxon>
        <taxon>Chroococcales</taxon>
        <taxon>Microcystaceae</taxon>
        <taxon>Microcystis</taxon>
    </lineage>
</organism>
<dbReference type="NCBIfam" id="TIGR00305">
    <property type="entry name" value="putative toxin-antitoxin system toxin component, PIN family"/>
    <property type="match status" value="1"/>
</dbReference>
<dbReference type="RefSeq" id="WP_046661731.1">
    <property type="nucleotide sequence ID" value="NZ_CP011304.1"/>
</dbReference>
<evidence type="ECO:0000313" key="3">
    <source>
        <dbReference type="Proteomes" id="UP000034103"/>
    </source>
</evidence>
<dbReference type="SMART" id="SM00670">
    <property type="entry name" value="PINc"/>
    <property type="match status" value="1"/>
</dbReference>
<evidence type="ECO:0000313" key="2">
    <source>
        <dbReference type="EMBL" id="AKE64024.1"/>
    </source>
</evidence>
<sequence>MKVVIDTNVVISAAIADRNPEKIILFVVSNPDFYWIVSPDILAEYREVLSRKRLKLTNEQKQYWLTLTSAVTFVVDINLEIDFPRDRKDAKFLACAIVNNADYFITGDKDFDEVKNLGHTKIISVSLFQTKYQIK</sequence>
<dbReference type="InterPro" id="IPR002850">
    <property type="entry name" value="PIN_toxin-like"/>
</dbReference>
<accession>A0A0F6U3D4</accession>
<proteinExistence type="predicted"/>
<dbReference type="AlphaFoldDB" id="A0A0F6U3D4"/>
<name>A0A0F6U3D4_MICAE</name>
<dbReference type="Proteomes" id="UP000034103">
    <property type="component" value="Chromosome"/>
</dbReference>
<dbReference type="InterPro" id="IPR002716">
    <property type="entry name" value="PIN_dom"/>
</dbReference>
<dbReference type="SUPFAM" id="SSF88723">
    <property type="entry name" value="PIN domain-like"/>
    <property type="match status" value="1"/>
</dbReference>
<dbReference type="PATRIC" id="fig|1641812.3.peg.1727"/>